<comment type="caution">
    <text evidence="1">The sequence shown here is derived from an EMBL/GenBank/DDBJ whole genome shotgun (WGS) entry which is preliminary data.</text>
</comment>
<gene>
    <name evidence="1" type="ORF">RYX45_07765</name>
</gene>
<proteinExistence type="predicted"/>
<name>A0AAJ2L1E8_ALKPS</name>
<evidence type="ECO:0000313" key="2">
    <source>
        <dbReference type="Proteomes" id="UP001285636"/>
    </source>
</evidence>
<accession>A0AAJ2L1E8</accession>
<dbReference type="InterPro" id="IPR025088">
    <property type="entry name" value="DUF3970"/>
</dbReference>
<organism evidence="1 2">
    <name type="scientific">Alkalihalophilus pseudofirmus</name>
    <name type="common">Bacillus pseudofirmus</name>
    <dbReference type="NCBI Taxonomy" id="79885"/>
    <lineage>
        <taxon>Bacteria</taxon>
        <taxon>Bacillati</taxon>
        <taxon>Bacillota</taxon>
        <taxon>Bacilli</taxon>
        <taxon>Bacillales</taxon>
        <taxon>Bacillaceae</taxon>
        <taxon>Alkalihalophilus</taxon>
    </lineage>
</organism>
<dbReference type="EMBL" id="JAWJAY010000001">
    <property type="protein sequence ID" value="MDV2885074.1"/>
    <property type="molecule type" value="Genomic_DNA"/>
</dbReference>
<dbReference type="Proteomes" id="UP001285636">
    <property type="component" value="Unassembled WGS sequence"/>
</dbReference>
<dbReference type="Pfam" id="PF13113">
    <property type="entry name" value="DUF3970"/>
    <property type="match status" value="1"/>
</dbReference>
<dbReference type="AlphaFoldDB" id="A0AAJ2L1E8"/>
<evidence type="ECO:0000313" key="1">
    <source>
        <dbReference type="EMBL" id="MDV2885074.1"/>
    </source>
</evidence>
<dbReference type="RefSeq" id="WP_012959181.1">
    <property type="nucleotide sequence ID" value="NZ_CP144224.1"/>
</dbReference>
<protein>
    <submittedName>
        <fullName evidence="1">DUF3970 family protein</fullName>
    </submittedName>
</protein>
<reference evidence="1" key="1">
    <citation type="submission" date="2023-10" db="EMBL/GenBank/DDBJ databases">
        <title>Screening of Alkalihalophilus pseudofirmusBZ-TG-HK211 and Its Alleviation of Salt Stress on Rapeseed Growth.</title>
        <authorList>
            <person name="Zhao B."/>
            <person name="Guo T."/>
        </authorList>
    </citation>
    <scope>NUCLEOTIDE SEQUENCE</scope>
    <source>
        <strain evidence="1">BZ-TG-HK211</strain>
    </source>
</reference>
<sequence length="61" mass="7416">MRVRVSGRDQKELVDFMKDLEKLQNFEITYTSDLRDSTRTNNPKYRNSKEIMQYVDIKRKS</sequence>